<keyword evidence="3" id="KW-1185">Reference proteome</keyword>
<comment type="caution">
    <text evidence="2">The sequence shown here is derived from an EMBL/GenBank/DDBJ whole genome shotgun (WGS) entry which is preliminary data.</text>
</comment>
<proteinExistence type="predicted"/>
<evidence type="ECO:0000313" key="3">
    <source>
        <dbReference type="Proteomes" id="UP000245657"/>
    </source>
</evidence>
<dbReference type="Proteomes" id="UP000245657">
    <property type="component" value="Unassembled WGS sequence"/>
</dbReference>
<accession>A0A2V2N1X2</accession>
<gene>
    <name evidence="2" type="ORF">DK846_04080</name>
</gene>
<feature type="region of interest" description="Disordered" evidence="1">
    <location>
        <begin position="1"/>
        <end position="53"/>
    </location>
</feature>
<evidence type="ECO:0000256" key="1">
    <source>
        <dbReference type="SAM" id="MobiDB-lite"/>
    </source>
</evidence>
<organism evidence="2 3">
    <name type="scientific">Methanospirillum lacunae</name>
    <dbReference type="NCBI Taxonomy" id="668570"/>
    <lineage>
        <taxon>Archaea</taxon>
        <taxon>Methanobacteriati</taxon>
        <taxon>Methanobacteriota</taxon>
        <taxon>Stenosarchaea group</taxon>
        <taxon>Methanomicrobia</taxon>
        <taxon>Methanomicrobiales</taxon>
        <taxon>Methanospirillaceae</taxon>
        <taxon>Methanospirillum</taxon>
    </lineage>
</organism>
<dbReference type="RefSeq" id="WP_109967613.1">
    <property type="nucleotide sequence ID" value="NZ_CP176093.1"/>
</dbReference>
<dbReference type="GeneID" id="97549716"/>
<dbReference type="AlphaFoldDB" id="A0A2V2N1X2"/>
<dbReference type="EMBL" id="QGMY01000002">
    <property type="protein sequence ID" value="PWR74334.1"/>
    <property type="molecule type" value="Genomic_DNA"/>
</dbReference>
<sequence>MKSKEKIPVKEKKTLKAGVNPAQESVENPDAPVQGPIENAKTKGKKGGTDGKNKKIFDLAQMKANQMSSNIRIKAHQVLAGNRKK</sequence>
<protein>
    <submittedName>
        <fullName evidence="2">Uncharacterized protein</fullName>
    </submittedName>
</protein>
<feature type="compositionally biased region" description="Basic and acidic residues" evidence="1">
    <location>
        <begin position="1"/>
        <end position="14"/>
    </location>
</feature>
<name>A0A2V2N1X2_9EURY</name>
<reference evidence="2 3" key="1">
    <citation type="submission" date="2018-05" db="EMBL/GenBank/DDBJ databases">
        <title>Draft genome of Methanospirillum lacunae Ki8-1.</title>
        <authorList>
            <person name="Dueholm M.S."/>
            <person name="Nielsen P.H."/>
            <person name="Bakmann L.F."/>
            <person name="Otzen D.E."/>
        </authorList>
    </citation>
    <scope>NUCLEOTIDE SEQUENCE [LARGE SCALE GENOMIC DNA]</scope>
    <source>
        <strain evidence="2 3">Ki8-1</strain>
    </source>
</reference>
<evidence type="ECO:0000313" key="2">
    <source>
        <dbReference type="EMBL" id="PWR74334.1"/>
    </source>
</evidence>